<gene>
    <name evidence="7" type="primary">BMAL2</name>
</gene>
<keyword evidence="5" id="KW-0472">Membrane</keyword>
<keyword evidence="5" id="KW-1133">Transmembrane helix</keyword>
<keyword evidence="3" id="KW-0804">Transcription</keyword>
<dbReference type="GeneTree" id="ENSGT00940000160423"/>
<dbReference type="PROSITE" id="PS50112">
    <property type="entry name" value="PAS"/>
    <property type="match status" value="1"/>
</dbReference>
<dbReference type="PANTHER" id="PTHR23042">
    <property type="entry name" value="CIRCADIAN PROTEIN CLOCK/ARNT/BMAL/PAS"/>
    <property type="match status" value="1"/>
</dbReference>
<dbReference type="Gene3D" id="3.30.450.20">
    <property type="entry name" value="PAS domain"/>
    <property type="match status" value="1"/>
</dbReference>
<dbReference type="GO" id="GO:0003677">
    <property type="term" value="F:DNA binding"/>
    <property type="evidence" value="ECO:0007669"/>
    <property type="project" value="UniProtKB-KW"/>
</dbReference>
<dbReference type="PRINTS" id="PR00785">
    <property type="entry name" value="NCTRNSLOCATR"/>
</dbReference>
<evidence type="ECO:0000256" key="4">
    <source>
        <dbReference type="ARBA" id="ARBA00023242"/>
    </source>
</evidence>
<evidence type="ECO:0000313" key="7">
    <source>
        <dbReference type="Ensembl" id="ENSSMAP00000062726.1"/>
    </source>
</evidence>
<protein>
    <submittedName>
        <fullName evidence="7">Basic helix-loop-helix ARNT like 2</fullName>
    </submittedName>
</protein>
<sequence>FGLLLTFKETSHLTCLVTVCRLHPHASHHPPKDISTKPPEFVTRCAIDGKFTFVDQQATTVIGYLPQEVLGTSCYEYFHQDDLQHLAEKHRQVLRSKEKIETKCYKFKTKYGSYVSLQSQWCSFTNPWTKEVEFIVSQNRVGKKKEMHIGNCIYSHLSLVCVFVFVLILISSSSTEDTKQLSIIPGLSSGLGIMIYAGSLGTQIANELIDGFRCIGCEYIHSHRRTIFKGKPFLKGGLFQQCVFSGLFHSGGPTQLDLDNMVPGLSSFSNDEAAMAVIMSLLETDVNMGQSEDFEDLHWPF</sequence>
<dbReference type="CDD" id="cd00130">
    <property type="entry name" value="PAS"/>
    <property type="match status" value="1"/>
</dbReference>
<feature type="domain" description="PAS" evidence="6">
    <location>
        <begin position="48"/>
        <end position="97"/>
    </location>
</feature>
<keyword evidence="4" id="KW-0539">Nucleus</keyword>
<evidence type="ECO:0000256" key="1">
    <source>
        <dbReference type="ARBA" id="ARBA00023015"/>
    </source>
</evidence>
<dbReference type="NCBIfam" id="TIGR00229">
    <property type="entry name" value="sensory_box"/>
    <property type="match status" value="1"/>
</dbReference>
<evidence type="ECO:0000259" key="6">
    <source>
        <dbReference type="PROSITE" id="PS50112"/>
    </source>
</evidence>
<accession>A0A8D3DT67</accession>
<dbReference type="Pfam" id="PF14598">
    <property type="entry name" value="PAS_11"/>
    <property type="match status" value="1"/>
</dbReference>
<dbReference type="Ensembl" id="ENSSMAT00000040963.1">
    <property type="protein sequence ID" value="ENSSMAP00000062726.1"/>
    <property type="gene ID" value="ENSSMAG00000012779.2"/>
</dbReference>
<keyword evidence="1" id="KW-0805">Transcription regulation</keyword>
<reference evidence="7" key="2">
    <citation type="submission" date="2025-08" db="UniProtKB">
        <authorList>
            <consortium name="Ensembl"/>
        </authorList>
    </citation>
    <scope>IDENTIFICATION</scope>
</reference>
<evidence type="ECO:0000256" key="5">
    <source>
        <dbReference type="SAM" id="Phobius"/>
    </source>
</evidence>
<dbReference type="Proteomes" id="UP000694558">
    <property type="component" value="Chromosome 2"/>
</dbReference>
<proteinExistence type="predicted"/>
<dbReference type="InterPro" id="IPR000014">
    <property type="entry name" value="PAS"/>
</dbReference>
<keyword evidence="2" id="KW-0238">DNA-binding</keyword>
<name>A0A8D3DT67_SCOMX</name>
<dbReference type="GO" id="GO:0005667">
    <property type="term" value="C:transcription regulator complex"/>
    <property type="evidence" value="ECO:0007669"/>
    <property type="project" value="InterPro"/>
</dbReference>
<keyword evidence="5" id="KW-0812">Transmembrane</keyword>
<evidence type="ECO:0000256" key="3">
    <source>
        <dbReference type="ARBA" id="ARBA00023163"/>
    </source>
</evidence>
<dbReference type="InterPro" id="IPR035965">
    <property type="entry name" value="PAS-like_dom_sf"/>
</dbReference>
<dbReference type="SUPFAM" id="SSF55785">
    <property type="entry name" value="PYP-like sensor domain (PAS domain)"/>
    <property type="match status" value="1"/>
</dbReference>
<dbReference type="AlphaFoldDB" id="A0A8D3DT67"/>
<feature type="transmembrane region" description="Helical" evidence="5">
    <location>
        <begin position="183"/>
        <end position="205"/>
    </location>
</feature>
<evidence type="ECO:0000313" key="8">
    <source>
        <dbReference type="Proteomes" id="UP000694558"/>
    </source>
</evidence>
<reference evidence="7" key="1">
    <citation type="submission" date="2023-05" db="EMBL/GenBank/DDBJ databases">
        <title>High-quality long-read genome of Scophthalmus maximus.</title>
        <authorList>
            <person name="Lien S."/>
            <person name="Martinez P."/>
        </authorList>
    </citation>
    <scope>NUCLEOTIDE SEQUENCE [LARGE SCALE GENOMIC DNA]</scope>
</reference>
<dbReference type="GO" id="GO:0003700">
    <property type="term" value="F:DNA-binding transcription factor activity"/>
    <property type="evidence" value="ECO:0007669"/>
    <property type="project" value="InterPro"/>
</dbReference>
<feature type="transmembrane region" description="Helical" evidence="5">
    <location>
        <begin position="153"/>
        <end position="171"/>
    </location>
</feature>
<dbReference type="InterPro" id="IPR001067">
    <property type="entry name" value="Nuc_translocat"/>
</dbReference>
<dbReference type="SMART" id="SM00091">
    <property type="entry name" value="PAS"/>
    <property type="match status" value="1"/>
</dbReference>
<evidence type="ECO:0000256" key="2">
    <source>
        <dbReference type="ARBA" id="ARBA00023125"/>
    </source>
</evidence>
<dbReference type="GO" id="GO:0005634">
    <property type="term" value="C:nucleus"/>
    <property type="evidence" value="ECO:0007669"/>
    <property type="project" value="InterPro"/>
</dbReference>
<dbReference type="InterPro" id="IPR050933">
    <property type="entry name" value="Circadian_TF"/>
</dbReference>
<organism evidence="7 8">
    <name type="scientific">Scophthalmus maximus</name>
    <name type="common">Turbot</name>
    <name type="synonym">Psetta maxima</name>
    <dbReference type="NCBI Taxonomy" id="52904"/>
    <lineage>
        <taxon>Eukaryota</taxon>
        <taxon>Metazoa</taxon>
        <taxon>Chordata</taxon>
        <taxon>Craniata</taxon>
        <taxon>Vertebrata</taxon>
        <taxon>Euteleostomi</taxon>
        <taxon>Actinopterygii</taxon>
        <taxon>Neopterygii</taxon>
        <taxon>Teleostei</taxon>
        <taxon>Neoteleostei</taxon>
        <taxon>Acanthomorphata</taxon>
        <taxon>Carangaria</taxon>
        <taxon>Pleuronectiformes</taxon>
        <taxon>Pleuronectoidei</taxon>
        <taxon>Scophthalmidae</taxon>
        <taxon>Scophthalmus</taxon>
    </lineage>
</organism>
<dbReference type="GO" id="GO:0005737">
    <property type="term" value="C:cytoplasm"/>
    <property type="evidence" value="ECO:0007669"/>
    <property type="project" value="InterPro"/>
</dbReference>